<evidence type="ECO:0000256" key="1">
    <source>
        <dbReference type="SAM" id="Phobius"/>
    </source>
</evidence>
<organism evidence="2 3">
    <name type="scientific">Pandoraea capi</name>
    <dbReference type="NCBI Taxonomy" id="2508286"/>
    <lineage>
        <taxon>Bacteria</taxon>
        <taxon>Pseudomonadati</taxon>
        <taxon>Pseudomonadota</taxon>
        <taxon>Betaproteobacteria</taxon>
        <taxon>Burkholderiales</taxon>
        <taxon>Burkholderiaceae</taxon>
        <taxon>Pandoraea</taxon>
    </lineage>
</organism>
<keyword evidence="1" id="KW-0472">Membrane</keyword>
<comment type="caution">
    <text evidence="2">The sequence shown here is derived from an EMBL/GenBank/DDBJ whole genome shotgun (WGS) entry which is preliminary data.</text>
</comment>
<keyword evidence="3" id="KW-1185">Reference proteome</keyword>
<evidence type="ECO:0000313" key="2">
    <source>
        <dbReference type="EMBL" id="VVD86772.1"/>
    </source>
</evidence>
<feature type="transmembrane region" description="Helical" evidence="1">
    <location>
        <begin position="247"/>
        <end position="267"/>
    </location>
</feature>
<evidence type="ECO:0000313" key="3">
    <source>
        <dbReference type="Proteomes" id="UP000366065"/>
    </source>
</evidence>
<evidence type="ECO:0008006" key="4">
    <source>
        <dbReference type="Google" id="ProtNLM"/>
    </source>
</evidence>
<gene>
    <name evidence="2" type="ORF">PCA20602_01407</name>
</gene>
<accession>A0ABY6VTG7</accession>
<protein>
    <recommendedName>
        <fullName evidence="4">Transmembrane protein</fullName>
    </recommendedName>
</protein>
<dbReference type="EMBL" id="CABPRV010000003">
    <property type="protein sequence ID" value="VVD86772.1"/>
    <property type="molecule type" value="Genomic_DNA"/>
</dbReference>
<dbReference type="Proteomes" id="UP000366065">
    <property type="component" value="Unassembled WGS sequence"/>
</dbReference>
<keyword evidence="1" id="KW-0812">Transmembrane</keyword>
<keyword evidence="1" id="KW-1133">Transmembrane helix</keyword>
<sequence>MTIASLVLFPERRITSRFDIAPALSDWHAVKVRQQDVTPLEDSSDAASLEGLRKSILNELGEMATTWRCMGAALSVDISDTSLPESFGPINDLAAQVDTALRENATDILSIDTLIANFDTAIRKIYRSRQLPWGTWRSVGSQRSVTSVDALTPYALAAHTALSHIDKTVKLMRTALAAAQCVETQHKEVERGVPMSPVAILKNRRVVAQAFAKVGKLLNSTTLLVNGALTRATAAMPRDRRYWKTKISVLVILCVLTVALGVASVMLPPLLPAVLGLGLGLKFSAALIGILSTTHSIFNVVGYPRNRGWTDLTNCITKVRNLYQTLNQQINARQLFETDKETTEITGKIEALSEEIDTLGDMQDEMAQKVDTRSQRPRHK</sequence>
<feature type="transmembrane region" description="Helical" evidence="1">
    <location>
        <begin position="273"/>
        <end position="298"/>
    </location>
</feature>
<proteinExistence type="predicted"/>
<dbReference type="RefSeq" id="WP_150720612.1">
    <property type="nucleotide sequence ID" value="NZ_CABPRV010000003.1"/>
</dbReference>
<name>A0ABY6VTG7_9BURK</name>
<reference evidence="2 3" key="1">
    <citation type="submission" date="2019-08" db="EMBL/GenBank/DDBJ databases">
        <authorList>
            <person name="Peeters C."/>
        </authorList>
    </citation>
    <scope>NUCLEOTIDE SEQUENCE [LARGE SCALE GENOMIC DNA]</scope>
    <source>
        <strain evidence="2 3">LMG 20602</strain>
    </source>
</reference>